<feature type="chain" id="PRO_5041918351" evidence="2">
    <location>
        <begin position="33"/>
        <end position="165"/>
    </location>
</feature>
<gene>
    <name evidence="3" type="ORF">HFQ13_12115</name>
</gene>
<accession>A0AAE2YRV5</accession>
<evidence type="ECO:0000256" key="2">
    <source>
        <dbReference type="SAM" id="SignalP"/>
    </source>
</evidence>
<feature type="signal peptide" evidence="2">
    <location>
        <begin position="1"/>
        <end position="32"/>
    </location>
</feature>
<protein>
    <submittedName>
        <fullName evidence="3">DUF3568 family protein</fullName>
    </submittedName>
</protein>
<evidence type="ECO:0000256" key="1">
    <source>
        <dbReference type="SAM" id="MobiDB-lite"/>
    </source>
</evidence>
<proteinExistence type="predicted"/>
<comment type="caution">
    <text evidence="3">The sequence shown here is derived from an EMBL/GenBank/DDBJ whole genome shotgun (WGS) entry which is preliminary data.</text>
</comment>
<dbReference type="EMBL" id="JAAXYO010000180">
    <property type="protein sequence ID" value="MBU2788936.1"/>
    <property type="molecule type" value="Genomic_DNA"/>
</dbReference>
<dbReference type="AlphaFoldDB" id="A0AAE2YRV5"/>
<name>A0AAE2YRV5_9PROT</name>
<feature type="compositionally biased region" description="Low complexity" evidence="1">
    <location>
        <begin position="134"/>
        <end position="145"/>
    </location>
</feature>
<keyword evidence="4" id="KW-1185">Reference proteome</keyword>
<dbReference type="Pfam" id="PF12092">
    <property type="entry name" value="DUF3568"/>
    <property type="match status" value="1"/>
</dbReference>
<organism evidence="3 4">
    <name type="scientific">Igneacidithiobacillus copahuensis</name>
    <dbReference type="NCBI Taxonomy" id="2724909"/>
    <lineage>
        <taxon>Bacteria</taxon>
        <taxon>Pseudomonadati</taxon>
        <taxon>Pseudomonadota</taxon>
        <taxon>Acidithiobacillia</taxon>
        <taxon>Acidithiobacillales</taxon>
        <taxon>Acidithiobacillaceae</taxon>
        <taxon>Igneacidithiobacillus</taxon>
    </lineage>
</organism>
<dbReference type="Proteomes" id="UP001197378">
    <property type="component" value="Unassembled WGS sequence"/>
</dbReference>
<sequence length="165" mass="16998">MPYRWLALATIAAAVPLSGCVALLGAGAGAGAVTYVENGGVANYYAYYPVSVARASQATQAAFSQVGIQYQGMIQKTPSEVMIEGSDAKAQRVKVNITSMATDVSKVNIRVGTFGDKTVSLDFQRALASQLGMQPTAQAPASVTPPAAPAPAAPAPQEQQTIPLQ</sequence>
<feature type="region of interest" description="Disordered" evidence="1">
    <location>
        <begin position="134"/>
        <end position="165"/>
    </location>
</feature>
<dbReference type="InterPro" id="IPR021952">
    <property type="entry name" value="Flpp3-like"/>
</dbReference>
<keyword evidence="2" id="KW-0732">Signal</keyword>
<reference evidence="3" key="1">
    <citation type="journal article" date="2021" name="ISME J.">
        <title>Genomic evolution of the class Acidithiobacillia: deep-branching Proteobacteria living in extreme acidic conditions.</title>
        <authorList>
            <person name="Moya-Beltran A."/>
            <person name="Beard S."/>
            <person name="Rojas-Villalobos C."/>
            <person name="Issotta F."/>
            <person name="Gallardo Y."/>
            <person name="Ulloa R."/>
            <person name="Giaveno A."/>
            <person name="Degli Esposti M."/>
            <person name="Johnson D.B."/>
            <person name="Quatrini R."/>
        </authorList>
    </citation>
    <scope>NUCLEOTIDE SEQUENCE</scope>
    <source>
        <strain evidence="3">VAN18-1</strain>
    </source>
</reference>
<feature type="compositionally biased region" description="Low complexity" evidence="1">
    <location>
        <begin position="155"/>
        <end position="165"/>
    </location>
</feature>
<evidence type="ECO:0000313" key="3">
    <source>
        <dbReference type="EMBL" id="MBU2788936.1"/>
    </source>
</evidence>
<evidence type="ECO:0000313" key="4">
    <source>
        <dbReference type="Proteomes" id="UP001197378"/>
    </source>
</evidence>